<comment type="subcellular location">
    <subcellularLocation>
        <location evidence="1">Cell membrane</location>
        <topology evidence="1">Multi-pass membrane protein</topology>
    </subcellularLocation>
</comment>
<dbReference type="Gene3D" id="1.20.1250.20">
    <property type="entry name" value="MFS general substrate transporter like domains"/>
    <property type="match status" value="1"/>
</dbReference>
<feature type="transmembrane region" description="Helical" evidence="7">
    <location>
        <begin position="155"/>
        <end position="174"/>
    </location>
</feature>
<feature type="transmembrane region" description="Helical" evidence="7">
    <location>
        <begin position="52"/>
        <end position="77"/>
    </location>
</feature>
<feature type="transmembrane region" description="Helical" evidence="7">
    <location>
        <begin position="358"/>
        <end position="381"/>
    </location>
</feature>
<dbReference type="RefSeq" id="WP_097898895.1">
    <property type="nucleotide sequence ID" value="NZ_NVOR01000022.1"/>
</dbReference>
<evidence type="ECO:0000256" key="1">
    <source>
        <dbReference type="ARBA" id="ARBA00004651"/>
    </source>
</evidence>
<comment type="caution">
    <text evidence="9">The sequence shown here is derived from an EMBL/GenBank/DDBJ whole genome shotgun (WGS) entry which is preliminary data.</text>
</comment>
<feature type="transmembrane region" description="Helical" evidence="7">
    <location>
        <begin position="268"/>
        <end position="287"/>
    </location>
</feature>
<keyword evidence="3" id="KW-1003">Cell membrane</keyword>
<dbReference type="InterPro" id="IPR020846">
    <property type="entry name" value="MFS_dom"/>
</dbReference>
<feature type="transmembrane region" description="Helical" evidence="7">
    <location>
        <begin position="84"/>
        <end position="107"/>
    </location>
</feature>
<gene>
    <name evidence="9" type="ORF">CON65_08965</name>
</gene>
<evidence type="ECO:0000256" key="2">
    <source>
        <dbReference type="ARBA" id="ARBA00022448"/>
    </source>
</evidence>
<proteinExistence type="predicted"/>
<dbReference type="GO" id="GO:0022857">
    <property type="term" value="F:transmembrane transporter activity"/>
    <property type="evidence" value="ECO:0007669"/>
    <property type="project" value="InterPro"/>
</dbReference>
<evidence type="ECO:0000313" key="9">
    <source>
        <dbReference type="EMBL" id="PED82984.1"/>
    </source>
</evidence>
<evidence type="ECO:0000256" key="7">
    <source>
        <dbReference type="SAM" id="Phobius"/>
    </source>
</evidence>
<dbReference type="CDD" id="cd06173">
    <property type="entry name" value="MFS_MefA_like"/>
    <property type="match status" value="1"/>
</dbReference>
<name>A0AA91VDG2_9BACI</name>
<dbReference type="PANTHER" id="PTHR43266">
    <property type="entry name" value="MACROLIDE-EFFLUX PROTEIN"/>
    <property type="match status" value="1"/>
</dbReference>
<dbReference type="GO" id="GO:0005886">
    <property type="term" value="C:plasma membrane"/>
    <property type="evidence" value="ECO:0007669"/>
    <property type="project" value="UniProtKB-SubCell"/>
</dbReference>
<dbReference type="SUPFAM" id="SSF103473">
    <property type="entry name" value="MFS general substrate transporter"/>
    <property type="match status" value="1"/>
</dbReference>
<feature type="domain" description="Major facilitator superfamily (MFS) profile" evidence="8">
    <location>
        <begin position="1"/>
        <end position="202"/>
    </location>
</feature>
<evidence type="ECO:0000256" key="5">
    <source>
        <dbReference type="ARBA" id="ARBA00022989"/>
    </source>
</evidence>
<keyword evidence="6 7" id="KW-0472">Membrane</keyword>
<feature type="transmembrane region" description="Helical" evidence="7">
    <location>
        <begin position="113"/>
        <end position="134"/>
    </location>
</feature>
<evidence type="ECO:0000256" key="3">
    <source>
        <dbReference type="ARBA" id="ARBA00022475"/>
    </source>
</evidence>
<dbReference type="InterPro" id="IPR011701">
    <property type="entry name" value="MFS"/>
</dbReference>
<feature type="transmembrane region" description="Helical" evidence="7">
    <location>
        <begin position="236"/>
        <end position="256"/>
    </location>
</feature>
<sequence length="422" mass="46202">MGDVSISQNDPRIKIATRNIILMMIGKMTSLLGAGIYTFAMGLYVLKITGSGIGFATTLICGSIPRMVCGPIAGVIADRVNRRWLVIGTDLLSSVTMFTMFVLSTTFGPSLLFIYISAALLAICASFYSVAFTASIPTLVDDMRIQKASALNQTAASLSTILAPIIGGMVFGFFSITFFFLLNGIAFFLAVIVQLFIVFDLYKVEAEQGKTHFLTSVKEGFLYVKQQHDIYGLLKMAFWINFFLSALSVSLPYIIIQSLHLSSRQLGIVEGMLSVGVLAASIILSIRKEMNDMFRSIRIGLFVFAGLILCTAFPLLFTLPKIVSFIYYIIFMFLCGATMISINVPLQVHMQKTTDPGYLGRVFGLLETIATAIQPLGMMLYGFLLDMIPTSIVMLTSGAGLLFVVLVGTRQWSMKKQVDVSA</sequence>
<dbReference type="Proteomes" id="UP000221020">
    <property type="component" value="Unassembled WGS sequence"/>
</dbReference>
<evidence type="ECO:0000256" key="4">
    <source>
        <dbReference type="ARBA" id="ARBA00022692"/>
    </source>
</evidence>
<organism evidence="9 10">
    <name type="scientific">Bacillus pseudomycoides</name>
    <dbReference type="NCBI Taxonomy" id="64104"/>
    <lineage>
        <taxon>Bacteria</taxon>
        <taxon>Bacillati</taxon>
        <taxon>Bacillota</taxon>
        <taxon>Bacilli</taxon>
        <taxon>Bacillales</taxon>
        <taxon>Bacillaceae</taxon>
        <taxon>Bacillus</taxon>
        <taxon>Bacillus cereus group</taxon>
    </lineage>
</organism>
<keyword evidence="4 7" id="KW-0812">Transmembrane</keyword>
<protein>
    <submittedName>
        <fullName evidence="9">MFS transporter</fullName>
    </submittedName>
</protein>
<feature type="transmembrane region" description="Helical" evidence="7">
    <location>
        <begin position="325"/>
        <end position="346"/>
    </location>
</feature>
<evidence type="ECO:0000259" key="8">
    <source>
        <dbReference type="PROSITE" id="PS50850"/>
    </source>
</evidence>
<dbReference type="AlphaFoldDB" id="A0AA91VDG2"/>
<dbReference type="PROSITE" id="PS50850">
    <property type="entry name" value="MFS"/>
    <property type="match status" value="1"/>
</dbReference>
<keyword evidence="5 7" id="KW-1133">Transmembrane helix</keyword>
<dbReference type="InterPro" id="IPR036259">
    <property type="entry name" value="MFS_trans_sf"/>
</dbReference>
<evidence type="ECO:0000256" key="6">
    <source>
        <dbReference type="ARBA" id="ARBA00023136"/>
    </source>
</evidence>
<feature type="transmembrane region" description="Helical" evidence="7">
    <location>
        <begin position="387"/>
        <end position="407"/>
    </location>
</feature>
<dbReference type="EMBL" id="NVOR01000022">
    <property type="protein sequence ID" value="PED82984.1"/>
    <property type="molecule type" value="Genomic_DNA"/>
</dbReference>
<evidence type="ECO:0000313" key="10">
    <source>
        <dbReference type="Proteomes" id="UP000221020"/>
    </source>
</evidence>
<keyword evidence="2" id="KW-0813">Transport</keyword>
<dbReference type="Pfam" id="PF07690">
    <property type="entry name" value="MFS_1"/>
    <property type="match status" value="1"/>
</dbReference>
<feature type="transmembrane region" description="Helical" evidence="7">
    <location>
        <begin position="299"/>
        <end position="319"/>
    </location>
</feature>
<dbReference type="PANTHER" id="PTHR43266:SF9">
    <property type="entry name" value="PERMEASE, MAJOR FACILITATOR SUPERFAMILY-RELATED"/>
    <property type="match status" value="1"/>
</dbReference>
<feature type="transmembrane region" description="Helical" evidence="7">
    <location>
        <begin position="180"/>
        <end position="202"/>
    </location>
</feature>
<accession>A0AA91VDG2</accession>
<feature type="transmembrane region" description="Helical" evidence="7">
    <location>
        <begin position="20"/>
        <end position="46"/>
    </location>
</feature>
<reference evidence="9 10" key="1">
    <citation type="submission" date="2017-09" db="EMBL/GenBank/DDBJ databases">
        <title>Large-scale bioinformatics analysis of Bacillus genomes uncovers conserved roles of natural products in bacterial physiology.</title>
        <authorList>
            <consortium name="Agbiome Team Llc"/>
            <person name="Bleich R.M."/>
            <person name="Grubbs K.J."/>
            <person name="Santa Maria K.C."/>
            <person name="Allen S.E."/>
            <person name="Farag S."/>
            <person name="Shank E.A."/>
            <person name="Bowers A."/>
        </authorList>
    </citation>
    <scope>NUCLEOTIDE SEQUENCE [LARGE SCALE GENOMIC DNA]</scope>
    <source>
        <strain evidence="9 10">AFS092012</strain>
    </source>
</reference>